<evidence type="ECO:0000259" key="8">
    <source>
        <dbReference type="PROSITE" id="PS50162"/>
    </source>
</evidence>
<gene>
    <name evidence="9" type="primary">rhp57</name>
    <name evidence="9" type="ORF">LshimejAT787_0208610</name>
</gene>
<dbReference type="GO" id="GO:0061982">
    <property type="term" value="P:meiosis I cell cycle process"/>
    <property type="evidence" value="ECO:0007669"/>
    <property type="project" value="UniProtKB-ARBA"/>
</dbReference>
<dbReference type="GO" id="GO:0005657">
    <property type="term" value="C:replication fork"/>
    <property type="evidence" value="ECO:0007669"/>
    <property type="project" value="TreeGrafter"/>
</dbReference>
<comment type="caution">
    <text evidence="9">The sequence shown here is derived from an EMBL/GenBank/DDBJ whole genome shotgun (WGS) entry which is preliminary data.</text>
</comment>
<dbReference type="GO" id="GO:0000722">
    <property type="term" value="P:telomere maintenance via recombination"/>
    <property type="evidence" value="ECO:0007669"/>
    <property type="project" value="TreeGrafter"/>
</dbReference>
<evidence type="ECO:0000313" key="10">
    <source>
        <dbReference type="Proteomes" id="UP001063166"/>
    </source>
</evidence>
<dbReference type="InterPro" id="IPR027417">
    <property type="entry name" value="P-loop_NTPase"/>
</dbReference>
<dbReference type="InterPro" id="IPR047348">
    <property type="entry name" value="XRCC3-like_C"/>
</dbReference>
<keyword evidence="3" id="KW-0227">DNA damage</keyword>
<proteinExistence type="predicted"/>
<dbReference type="GO" id="GO:0090656">
    <property type="term" value="P:t-circle formation"/>
    <property type="evidence" value="ECO:0007669"/>
    <property type="project" value="TreeGrafter"/>
</dbReference>
<dbReference type="GO" id="GO:0000400">
    <property type="term" value="F:four-way junction DNA binding"/>
    <property type="evidence" value="ECO:0007669"/>
    <property type="project" value="TreeGrafter"/>
</dbReference>
<dbReference type="GO" id="GO:0071140">
    <property type="term" value="P:resolution of mitotic recombination intermediates"/>
    <property type="evidence" value="ECO:0007669"/>
    <property type="project" value="TreeGrafter"/>
</dbReference>
<dbReference type="Proteomes" id="UP001063166">
    <property type="component" value="Unassembled WGS sequence"/>
</dbReference>
<keyword evidence="6" id="KW-0539">Nucleus</keyword>
<evidence type="ECO:0000256" key="7">
    <source>
        <dbReference type="SAM" id="MobiDB-lite"/>
    </source>
</evidence>
<dbReference type="Gene3D" id="3.40.50.300">
    <property type="entry name" value="P-loop containing nucleotide triphosphate hydrolases"/>
    <property type="match status" value="1"/>
</dbReference>
<reference evidence="9" key="1">
    <citation type="submission" date="2022-07" db="EMBL/GenBank/DDBJ databases">
        <title>The genome of Lyophyllum shimeji provides insight into the initial evolution of ectomycorrhizal fungal genome.</title>
        <authorList>
            <person name="Kobayashi Y."/>
            <person name="Shibata T."/>
            <person name="Hirakawa H."/>
            <person name="Shigenobu S."/>
            <person name="Nishiyama T."/>
            <person name="Yamada A."/>
            <person name="Hasebe M."/>
            <person name="Kawaguchi M."/>
        </authorList>
    </citation>
    <scope>NUCLEOTIDE SEQUENCE</scope>
    <source>
        <strain evidence="9">AT787</strain>
    </source>
</reference>
<dbReference type="SUPFAM" id="SSF52540">
    <property type="entry name" value="P-loop containing nucleoside triphosphate hydrolases"/>
    <property type="match status" value="1"/>
</dbReference>
<dbReference type="OrthoDB" id="1861185at2759"/>
<dbReference type="AlphaFoldDB" id="A0A9P3PGY0"/>
<keyword evidence="5" id="KW-0234">DNA repair</keyword>
<evidence type="ECO:0000256" key="5">
    <source>
        <dbReference type="ARBA" id="ARBA00023204"/>
    </source>
</evidence>
<name>A0A9P3PGY0_LYOSH</name>
<feature type="region of interest" description="Disordered" evidence="7">
    <location>
        <begin position="385"/>
        <end position="460"/>
    </location>
</feature>
<evidence type="ECO:0000256" key="1">
    <source>
        <dbReference type="ARBA" id="ARBA00004123"/>
    </source>
</evidence>
<accession>A0A9P3PGY0</accession>
<dbReference type="Pfam" id="PF08423">
    <property type="entry name" value="Rad51"/>
    <property type="match status" value="1"/>
</dbReference>
<evidence type="ECO:0000256" key="6">
    <source>
        <dbReference type="ARBA" id="ARBA00023242"/>
    </source>
</evidence>
<dbReference type="CDD" id="cd19491">
    <property type="entry name" value="XRCC3"/>
    <property type="match status" value="1"/>
</dbReference>
<dbReference type="GO" id="GO:0045003">
    <property type="term" value="P:double-strand break repair via synthesis-dependent strand annealing"/>
    <property type="evidence" value="ECO:0007669"/>
    <property type="project" value="TreeGrafter"/>
</dbReference>
<dbReference type="PANTHER" id="PTHR46487">
    <property type="entry name" value="DNA REPAIR PROTEIN XRCC3"/>
    <property type="match status" value="1"/>
</dbReference>
<comment type="subcellular location">
    <subcellularLocation>
        <location evidence="1">Nucleus</location>
    </subcellularLocation>
</comment>
<dbReference type="PROSITE" id="PS50162">
    <property type="entry name" value="RECA_2"/>
    <property type="match status" value="1"/>
</dbReference>
<dbReference type="EMBL" id="BRPK01000002">
    <property type="protein sequence ID" value="GLB35296.1"/>
    <property type="molecule type" value="Genomic_DNA"/>
</dbReference>
<keyword evidence="4" id="KW-0067">ATP-binding</keyword>
<feature type="compositionally biased region" description="Basic and acidic residues" evidence="7">
    <location>
        <begin position="431"/>
        <end position="442"/>
    </location>
</feature>
<dbReference type="InterPro" id="IPR020588">
    <property type="entry name" value="RecA_ATP-bd"/>
</dbReference>
<dbReference type="PANTHER" id="PTHR46487:SF1">
    <property type="entry name" value="DNA REPAIR PROTEIN XRCC3"/>
    <property type="match status" value="1"/>
</dbReference>
<dbReference type="GO" id="GO:0033065">
    <property type="term" value="C:Rad51C-XRCC3 complex"/>
    <property type="evidence" value="ECO:0007669"/>
    <property type="project" value="TreeGrafter"/>
</dbReference>
<dbReference type="GO" id="GO:0005524">
    <property type="term" value="F:ATP binding"/>
    <property type="evidence" value="ECO:0007669"/>
    <property type="project" value="UniProtKB-KW"/>
</dbReference>
<keyword evidence="10" id="KW-1185">Reference proteome</keyword>
<evidence type="ECO:0000256" key="2">
    <source>
        <dbReference type="ARBA" id="ARBA00022741"/>
    </source>
</evidence>
<dbReference type="GO" id="GO:0140664">
    <property type="term" value="F:ATP-dependent DNA damage sensor activity"/>
    <property type="evidence" value="ECO:0007669"/>
    <property type="project" value="InterPro"/>
</dbReference>
<sequence>MAAGSFGHLTAGQTTVLKKGNLSDPSEIMLQSSQEIARKCKISTADAQGIIDALYTHATPLRLRRLDDVRDEGREACTTGDPTLDDALGGGIRPGMVWEVAGESSAGKTQFALQLSLFVQLPAEQRGLCGSSCYLTTSSTLPTTRLVQILQAHPSLSESHCGLKDVHTLATPTIPHLIYVLSESLPPFIAKQARNDGCKPVKLLVVDAIGELFHTSHKTTTNTLVERSKNIAQISSLLHALAVEHQLAVLVLNEVVDSFERDYLSNAGDRDVLYSEQSRWFGRAHSIPGENKKEASLGLAWANQVNARIFFSRTGRRRYLKDIEYPRSKRLKYDSSPAARGDITPVPAPADDLTLIRRLSIVFSSISRPVSLDYIVTAAGISILPGDDPAPCGEEQSVPRTPASATEKSSAVPAPDNAPCSQISPLDIGIAEDRRNAAEEAARGTLDGEPEEDEWDQYWASDEISADVYDKIDFEHLGRTMPS</sequence>
<feature type="domain" description="RecA family profile 1" evidence="8">
    <location>
        <begin position="73"/>
        <end position="255"/>
    </location>
</feature>
<keyword evidence="2" id="KW-0547">Nucleotide-binding</keyword>
<evidence type="ECO:0000256" key="3">
    <source>
        <dbReference type="ARBA" id="ARBA00022763"/>
    </source>
</evidence>
<dbReference type="InterPro" id="IPR013632">
    <property type="entry name" value="Rad51_C"/>
</dbReference>
<organism evidence="9 10">
    <name type="scientific">Lyophyllum shimeji</name>
    <name type="common">Hon-shimeji</name>
    <name type="synonym">Tricholoma shimeji</name>
    <dbReference type="NCBI Taxonomy" id="47721"/>
    <lineage>
        <taxon>Eukaryota</taxon>
        <taxon>Fungi</taxon>
        <taxon>Dikarya</taxon>
        <taxon>Basidiomycota</taxon>
        <taxon>Agaricomycotina</taxon>
        <taxon>Agaricomycetes</taxon>
        <taxon>Agaricomycetidae</taxon>
        <taxon>Agaricales</taxon>
        <taxon>Tricholomatineae</taxon>
        <taxon>Lyophyllaceae</taxon>
        <taxon>Lyophyllum</taxon>
    </lineage>
</organism>
<evidence type="ECO:0000256" key="4">
    <source>
        <dbReference type="ARBA" id="ARBA00022840"/>
    </source>
</evidence>
<protein>
    <submittedName>
        <fullName evidence="9">Rad51</fullName>
    </submittedName>
</protein>
<evidence type="ECO:0000313" key="9">
    <source>
        <dbReference type="EMBL" id="GLB35296.1"/>
    </source>
</evidence>